<dbReference type="AlphaFoldDB" id="A0A9Q3KJC6"/>
<evidence type="ECO:0000256" key="1">
    <source>
        <dbReference type="SAM" id="MobiDB-lite"/>
    </source>
</evidence>
<comment type="caution">
    <text evidence="2">The sequence shown here is derived from an EMBL/GenBank/DDBJ whole genome shotgun (WGS) entry which is preliminary data.</text>
</comment>
<dbReference type="Proteomes" id="UP000765509">
    <property type="component" value="Unassembled WGS sequence"/>
</dbReference>
<proteinExistence type="predicted"/>
<protein>
    <submittedName>
        <fullName evidence="2">Uncharacterized protein</fullName>
    </submittedName>
</protein>
<name>A0A9Q3KJC6_9BASI</name>
<accession>A0A9Q3KJC6</accession>
<feature type="compositionally biased region" description="Polar residues" evidence="1">
    <location>
        <begin position="19"/>
        <end position="41"/>
    </location>
</feature>
<reference evidence="2" key="1">
    <citation type="submission" date="2021-03" db="EMBL/GenBank/DDBJ databases">
        <title>Draft genome sequence of rust myrtle Austropuccinia psidii MF-1, a brazilian biotype.</title>
        <authorList>
            <person name="Quecine M.C."/>
            <person name="Pachon D.M.R."/>
            <person name="Bonatelli M.L."/>
            <person name="Correr F.H."/>
            <person name="Franceschini L.M."/>
            <person name="Leite T.F."/>
            <person name="Margarido G.R.A."/>
            <person name="Almeida C.A."/>
            <person name="Ferrarezi J.A."/>
            <person name="Labate C.A."/>
        </authorList>
    </citation>
    <scope>NUCLEOTIDE SEQUENCE</scope>
    <source>
        <strain evidence="2">MF-1</strain>
    </source>
</reference>
<evidence type="ECO:0000313" key="3">
    <source>
        <dbReference type="Proteomes" id="UP000765509"/>
    </source>
</evidence>
<dbReference type="OrthoDB" id="2266810at2759"/>
<organism evidence="2 3">
    <name type="scientific">Austropuccinia psidii MF-1</name>
    <dbReference type="NCBI Taxonomy" id="1389203"/>
    <lineage>
        <taxon>Eukaryota</taxon>
        <taxon>Fungi</taxon>
        <taxon>Dikarya</taxon>
        <taxon>Basidiomycota</taxon>
        <taxon>Pucciniomycotina</taxon>
        <taxon>Pucciniomycetes</taxon>
        <taxon>Pucciniales</taxon>
        <taxon>Sphaerophragmiaceae</taxon>
        <taxon>Austropuccinia</taxon>
    </lineage>
</organism>
<feature type="region of interest" description="Disordered" evidence="1">
    <location>
        <begin position="1"/>
        <end position="51"/>
    </location>
</feature>
<sequence length="84" mass="9519">MGQLPQAVSPRDNFLRQFPQGTTSSGSSPKGQFQSPDFKTASTKEPDSFDDTQAWKLRGFVQSRKIMLHNDPENVFPDRKKALY</sequence>
<keyword evidence="3" id="KW-1185">Reference proteome</keyword>
<evidence type="ECO:0000313" key="2">
    <source>
        <dbReference type="EMBL" id="MBW0582104.1"/>
    </source>
</evidence>
<gene>
    <name evidence="2" type="ORF">O181_121819</name>
</gene>
<dbReference type="EMBL" id="AVOT02111650">
    <property type="protein sequence ID" value="MBW0582104.1"/>
    <property type="molecule type" value="Genomic_DNA"/>
</dbReference>